<keyword evidence="5" id="KW-0963">Cytoplasm</keyword>
<feature type="compositionally biased region" description="Basic and acidic residues" evidence="19">
    <location>
        <begin position="383"/>
        <end position="428"/>
    </location>
</feature>
<reference evidence="21 22" key="1">
    <citation type="submission" date="2017-01" db="EMBL/GenBank/DDBJ databases">
        <title>The recent genome duplication of the halophilic yeast Hortaea werneckii: insights from long-read sequencing.</title>
        <authorList>
            <person name="Sinha S."/>
            <person name="Flibotte S."/>
            <person name="Neira M."/>
            <person name="Lenassi M."/>
            <person name="Gostincar C."/>
            <person name="Stajich J.E."/>
            <person name="Nislow C.E."/>
        </authorList>
    </citation>
    <scope>NUCLEOTIDE SEQUENCE [LARGE SCALE GENOMIC DNA]</scope>
    <source>
        <strain evidence="21 22">EXF-2000</strain>
    </source>
</reference>
<accession>A0A1Z5SSZ3</accession>
<dbReference type="EMBL" id="MUNK01000272">
    <property type="protein sequence ID" value="OTA23868.1"/>
    <property type="molecule type" value="Genomic_DNA"/>
</dbReference>
<keyword evidence="6" id="KW-0723">Serine/threonine-protein kinase</keyword>
<dbReference type="SMART" id="SM00220">
    <property type="entry name" value="S_TKc"/>
    <property type="match status" value="1"/>
</dbReference>
<feature type="region of interest" description="Disordered" evidence="19">
    <location>
        <begin position="596"/>
        <end position="650"/>
    </location>
</feature>
<dbReference type="GO" id="GO:0005524">
    <property type="term" value="F:ATP binding"/>
    <property type="evidence" value="ECO:0007669"/>
    <property type="project" value="UniProtKB-UniRule"/>
</dbReference>
<feature type="region of interest" description="Disordered" evidence="19">
    <location>
        <begin position="1"/>
        <end position="26"/>
    </location>
</feature>
<dbReference type="InParanoid" id="A0A1Z5SSZ3"/>
<dbReference type="GO" id="GO:0034727">
    <property type="term" value="P:piecemeal microautophagy of the nucleus"/>
    <property type="evidence" value="ECO:0007669"/>
    <property type="project" value="TreeGrafter"/>
</dbReference>
<dbReference type="FunCoup" id="A0A1Z5SSZ3">
    <property type="interactions" value="124"/>
</dbReference>
<gene>
    <name evidence="21" type="ORF">BTJ68_13524</name>
</gene>
<feature type="region of interest" description="Disordered" evidence="19">
    <location>
        <begin position="339"/>
        <end position="510"/>
    </location>
</feature>
<organism evidence="21 22">
    <name type="scientific">Hortaea werneckii EXF-2000</name>
    <dbReference type="NCBI Taxonomy" id="1157616"/>
    <lineage>
        <taxon>Eukaryota</taxon>
        <taxon>Fungi</taxon>
        <taxon>Dikarya</taxon>
        <taxon>Ascomycota</taxon>
        <taxon>Pezizomycotina</taxon>
        <taxon>Dothideomycetes</taxon>
        <taxon>Dothideomycetidae</taxon>
        <taxon>Mycosphaerellales</taxon>
        <taxon>Teratosphaeriaceae</taxon>
        <taxon>Hortaea</taxon>
    </lineage>
</organism>
<sequence>MAANRAPAASSSRRPAPNPDQEPDEVIGDFRRGKEIGKGSFATVFLAQHRTKKSFAAVKAVQMGKLTRKLRENLHTEIGILKSLQHPHIVSLFECIELPSHFYLVMEYCQLSDLAQFMKKRHTLAQLPETADIFRRYPNPPAGGLNEVLSRHFLKQIASALEYLRGRNLIHRDIKPQNLLLNPAPSYMAQQRPEDVPLAVSEHSLVPTVGVETLPMLKIADFGFARHLPSTAMAETLCGSPLYMAPEILRYEKYDARADLWSTGTVLHEMVVGKPPFRAQNHVDLLRKIEKANDQIIFDNRNMVISRGMKDVIRKLLKKSPLDRVSYEEFFEDPVVTGDIPGLVQEDRPAATLRPPPGPRDSELSRRMARQAIDAPAQSQPPPEDKKTQTKTTQDHVHDQPSRKSSDQEIRTRPSNEISRRKTSEPHPEGISIQRQPSDRHQRRPSIVAHATAPAREALLVGQPASAPAAKIERRASRSSPLAGPPMVREPTNVQDEGKGKSARTTRERTAQDVAFEKDRAAAVSELVNEDLADCELSYVTAVMLLEVVLDGDDEPLIRRPSQKRDKAGDELVVGMESHDRQTVIKLIEGARSRLAGLRKKINHPPPSAGPARSSLSNHNSSSTATPKPTSNPSPSSLTPAGALAGTPPR</sequence>
<evidence type="ECO:0000256" key="19">
    <source>
        <dbReference type="SAM" id="MobiDB-lite"/>
    </source>
</evidence>
<dbReference type="PROSITE" id="PS00107">
    <property type="entry name" value="PROTEIN_KINASE_ATP"/>
    <property type="match status" value="1"/>
</dbReference>
<dbReference type="InterPro" id="IPR048941">
    <property type="entry name" value="ATG1-like_MIT2"/>
</dbReference>
<evidence type="ECO:0000259" key="20">
    <source>
        <dbReference type="PROSITE" id="PS50011"/>
    </source>
</evidence>
<feature type="compositionally biased region" description="Basic and acidic residues" evidence="19">
    <location>
        <begin position="496"/>
        <end position="510"/>
    </location>
</feature>
<dbReference type="OrthoDB" id="346907at2759"/>
<dbReference type="PANTHER" id="PTHR24348:SF22">
    <property type="entry name" value="NON-SPECIFIC SERINE_THREONINE PROTEIN KINASE"/>
    <property type="match status" value="1"/>
</dbReference>
<dbReference type="Pfam" id="PF00069">
    <property type="entry name" value="Pkinase"/>
    <property type="match status" value="1"/>
</dbReference>
<dbReference type="PROSITE" id="PS50011">
    <property type="entry name" value="PROTEIN_KINASE_DOM"/>
    <property type="match status" value="1"/>
</dbReference>
<protein>
    <recommendedName>
        <fullName evidence="3">non-specific serine/threonine protein kinase</fullName>
        <ecNumber evidence="3">2.7.11.1</ecNumber>
    </recommendedName>
    <alternativeName>
        <fullName evidence="14">Autophagy-related protein 1</fullName>
    </alternativeName>
</protein>
<dbReference type="Gene3D" id="1.10.510.10">
    <property type="entry name" value="Transferase(Phosphotransferase) domain 1"/>
    <property type="match status" value="1"/>
</dbReference>
<evidence type="ECO:0000256" key="12">
    <source>
        <dbReference type="ARBA" id="ARBA00023006"/>
    </source>
</evidence>
<dbReference type="PROSITE" id="PS00108">
    <property type="entry name" value="PROTEIN_KINASE_ST"/>
    <property type="match status" value="1"/>
</dbReference>
<keyword evidence="8 18" id="KW-0547">Nucleotide-binding</keyword>
<keyword evidence="4" id="KW-0813">Transport</keyword>
<proteinExistence type="inferred from homology"/>
<dbReference type="EC" id="2.7.11.1" evidence="3"/>
<evidence type="ECO:0000256" key="8">
    <source>
        <dbReference type="ARBA" id="ARBA00022741"/>
    </source>
</evidence>
<dbReference type="GO" id="GO:0005829">
    <property type="term" value="C:cytosol"/>
    <property type="evidence" value="ECO:0007669"/>
    <property type="project" value="TreeGrafter"/>
</dbReference>
<dbReference type="FunFam" id="1.10.510.10:FF:000817">
    <property type="entry name" value="Serine/threonine-protein kinase ATG1"/>
    <property type="match status" value="1"/>
</dbReference>
<dbReference type="GO" id="GO:0015031">
    <property type="term" value="P:protein transport"/>
    <property type="evidence" value="ECO:0007669"/>
    <property type="project" value="UniProtKB-KW"/>
</dbReference>
<dbReference type="AlphaFoldDB" id="A0A1Z5SSZ3"/>
<feature type="binding site" evidence="18">
    <location>
        <position position="59"/>
    </location>
    <ligand>
        <name>ATP</name>
        <dbReference type="ChEBI" id="CHEBI:30616"/>
    </ligand>
</feature>
<keyword evidence="12" id="KW-0072">Autophagy</keyword>
<keyword evidence="13" id="KW-0472">Membrane</keyword>
<keyword evidence="7" id="KW-0808">Transferase</keyword>
<feature type="domain" description="Protein kinase" evidence="20">
    <location>
        <begin position="30"/>
        <end position="336"/>
    </location>
</feature>
<dbReference type="GO" id="GO:0042594">
    <property type="term" value="P:response to starvation"/>
    <property type="evidence" value="ECO:0007669"/>
    <property type="project" value="TreeGrafter"/>
</dbReference>
<dbReference type="InterPro" id="IPR000719">
    <property type="entry name" value="Prot_kinase_dom"/>
</dbReference>
<keyword evidence="22" id="KW-1185">Reference proteome</keyword>
<comment type="catalytic activity">
    <reaction evidence="16">
        <text>L-seryl-[protein] + ATP = O-phospho-L-seryl-[protein] + ADP + H(+)</text>
        <dbReference type="Rhea" id="RHEA:17989"/>
        <dbReference type="Rhea" id="RHEA-COMP:9863"/>
        <dbReference type="Rhea" id="RHEA-COMP:11604"/>
        <dbReference type="ChEBI" id="CHEBI:15378"/>
        <dbReference type="ChEBI" id="CHEBI:29999"/>
        <dbReference type="ChEBI" id="CHEBI:30616"/>
        <dbReference type="ChEBI" id="CHEBI:83421"/>
        <dbReference type="ChEBI" id="CHEBI:456216"/>
        <dbReference type="EC" id="2.7.11.1"/>
    </reaction>
</comment>
<evidence type="ECO:0000256" key="2">
    <source>
        <dbReference type="ARBA" id="ARBA00004623"/>
    </source>
</evidence>
<dbReference type="InterPro" id="IPR008271">
    <property type="entry name" value="Ser/Thr_kinase_AS"/>
</dbReference>
<evidence type="ECO:0000256" key="1">
    <source>
        <dbReference type="ARBA" id="ARBA00004496"/>
    </source>
</evidence>
<dbReference type="GO" id="GO:0004674">
    <property type="term" value="F:protein serine/threonine kinase activity"/>
    <property type="evidence" value="ECO:0007669"/>
    <property type="project" value="UniProtKB-KW"/>
</dbReference>
<evidence type="ECO:0000256" key="11">
    <source>
        <dbReference type="ARBA" id="ARBA00022927"/>
    </source>
</evidence>
<dbReference type="InterPro" id="IPR017441">
    <property type="entry name" value="Protein_kinase_ATP_BS"/>
</dbReference>
<dbReference type="GO" id="GO:0005776">
    <property type="term" value="C:autophagosome"/>
    <property type="evidence" value="ECO:0007669"/>
    <property type="project" value="TreeGrafter"/>
</dbReference>
<name>A0A1Z5SSZ3_HORWE</name>
<dbReference type="Pfam" id="PF21127">
    <property type="entry name" value="ATG1-like_MIT2"/>
    <property type="match status" value="1"/>
</dbReference>
<dbReference type="GO" id="GO:0000045">
    <property type="term" value="P:autophagosome assembly"/>
    <property type="evidence" value="ECO:0007669"/>
    <property type="project" value="TreeGrafter"/>
</dbReference>
<evidence type="ECO:0000256" key="5">
    <source>
        <dbReference type="ARBA" id="ARBA00022490"/>
    </source>
</evidence>
<dbReference type="GO" id="GO:0010506">
    <property type="term" value="P:regulation of autophagy"/>
    <property type="evidence" value="ECO:0007669"/>
    <property type="project" value="InterPro"/>
</dbReference>
<evidence type="ECO:0000313" key="21">
    <source>
        <dbReference type="EMBL" id="OTA23868.1"/>
    </source>
</evidence>
<dbReference type="Proteomes" id="UP000194280">
    <property type="component" value="Unassembled WGS sequence"/>
</dbReference>
<evidence type="ECO:0000256" key="4">
    <source>
        <dbReference type="ARBA" id="ARBA00022448"/>
    </source>
</evidence>
<evidence type="ECO:0000256" key="15">
    <source>
        <dbReference type="ARBA" id="ARBA00047899"/>
    </source>
</evidence>
<dbReference type="GO" id="GO:0000422">
    <property type="term" value="P:autophagy of mitochondrion"/>
    <property type="evidence" value="ECO:0007669"/>
    <property type="project" value="TreeGrafter"/>
</dbReference>
<dbReference type="FunFam" id="3.30.200.20:FF:000042">
    <property type="entry name" value="Aurora kinase A"/>
    <property type="match status" value="1"/>
</dbReference>
<dbReference type="SUPFAM" id="SSF56112">
    <property type="entry name" value="Protein kinase-like (PK-like)"/>
    <property type="match status" value="1"/>
</dbReference>
<keyword evidence="11" id="KW-0653">Protein transport</keyword>
<keyword evidence="10 18" id="KW-0067">ATP-binding</keyword>
<feature type="compositionally biased region" description="Low complexity" evidence="19">
    <location>
        <begin position="614"/>
        <end position="640"/>
    </location>
</feature>
<dbReference type="PANTHER" id="PTHR24348">
    <property type="entry name" value="SERINE/THREONINE-PROTEIN KINASE UNC-51-RELATED"/>
    <property type="match status" value="1"/>
</dbReference>
<comment type="caution">
    <text evidence="21">The sequence shown here is derived from an EMBL/GenBank/DDBJ whole genome shotgun (WGS) entry which is preliminary data.</text>
</comment>
<evidence type="ECO:0000256" key="14">
    <source>
        <dbReference type="ARBA" id="ARBA00030237"/>
    </source>
</evidence>
<evidence type="ECO:0000256" key="16">
    <source>
        <dbReference type="ARBA" id="ARBA00048679"/>
    </source>
</evidence>
<dbReference type="GO" id="GO:0034045">
    <property type="term" value="C:phagophore assembly site membrane"/>
    <property type="evidence" value="ECO:0007669"/>
    <property type="project" value="UniProtKB-SubCell"/>
</dbReference>
<evidence type="ECO:0000256" key="6">
    <source>
        <dbReference type="ARBA" id="ARBA00022527"/>
    </source>
</evidence>
<dbReference type="VEuPathDB" id="FungiDB:BTJ68_13524"/>
<evidence type="ECO:0000313" key="22">
    <source>
        <dbReference type="Proteomes" id="UP000194280"/>
    </source>
</evidence>
<comment type="subcellular location">
    <subcellularLocation>
        <location evidence="1">Cytoplasm</location>
    </subcellularLocation>
    <subcellularLocation>
        <location evidence="2">Preautophagosomal structure membrane</location>
        <topology evidence="2">Peripheral membrane protein</topology>
    </subcellularLocation>
</comment>
<evidence type="ECO:0000256" key="7">
    <source>
        <dbReference type="ARBA" id="ARBA00022679"/>
    </source>
</evidence>
<dbReference type="GO" id="GO:0061709">
    <property type="term" value="P:reticulophagy"/>
    <property type="evidence" value="ECO:0007669"/>
    <property type="project" value="TreeGrafter"/>
</dbReference>
<evidence type="ECO:0000256" key="18">
    <source>
        <dbReference type="PROSITE-ProRule" id="PRU10141"/>
    </source>
</evidence>
<evidence type="ECO:0000256" key="13">
    <source>
        <dbReference type="ARBA" id="ARBA00023136"/>
    </source>
</evidence>
<evidence type="ECO:0000256" key="3">
    <source>
        <dbReference type="ARBA" id="ARBA00012513"/>
    </source>
</evidence>
<feature type="compositionally biased region" description="Low complexity" evidence="19">
    <location>
        <begin position="1"/>
        <end position="15"/>
    </location>
</feature>
<comment type="catalytic activity">
    <reaction evidence="15">
        <text>L-threonyl-[protein] + ATP = O-phospho-L-threonyl-[protein] + ADP + H(+)</text>
        <dbReference type="Rhea" id="RHEA:46608"/>
        <dbReference type="Rhea" id="RHEA-COMP:11060"/>
        <dbReference type="Rhea" id="RHEA-COMP:11605"/>
        <dbReference type="ChEBI" id="CHEBI:15378"/>
        <dbReference type="ChEBI" id="CHEBI:30013"/>
        <dbReference type="ChEBI" id="CHEBI:30616"/>
        <dbReference type="ChEBI" id="CHEBI:61977"/>
        <dbReference type="ChEBI" id="CHEBI:456216"/>
        <dbReference type="EC" id="2.7.11.1"/>
    </reaction>
</comment>
<dbReference type="InterPro" id="IPR045269">
    <property type="entry name" value="Atg1-like"/>
</dbReference>
<comment type="similarity">
    <text evidence="17">Belongs to the protein kinase superfamily. Ser/Thr protein kinase family. APG1/unc-51/ULK1 subfamily.</text>
</comment>
<keyword evidence="9" id="KW-0418">Kinase</keyword>
<evidence type="ECO:0000256" key="9">
    <source>
        <dbReference type="ARBA" id="ARBA00022777"/>
    </source>
</evidence>
<dbReference type="STRING" id="1157616.A0A1Z5SSZ3"/>
<evidence type="ECO:0000256" key="10">
    <source>
        <dbReference type="ARBA" id="ARBA00022840"/>
    </source>
</evidence>
<dbReference type="InterPro" id="IPR011009">
    <property type="entry name" value="Kinase-like_dom_sf"/>
</dbReference>
<evidence type="ECO:0000256" key="17">
    <source>
        <dbReference type="ARBA" id="ARBA00060750"/>
    </source>
</evidence>